<name>A0A7J8J3F6_MOLMO</name>
<proteinExistence type="predicted"/>
<dbReference type="PANTHER" id="PTHR35265:SF1">
    <property type="entry name" value="LEUKOSIALIN"/>
    <property type="match status" value="1"/>
</dbReference>
<dbReference type="GO" id="GO:0009897">
    <property type="term" value="C:external side of plasma membrane"/>
    <property type="evidence" value="ECO:0007669"/>
    <property type="project" value="TreeGrafter"/>
</dbReference>
<protein>
    <submittedName>
        <fullName evidence="4">Sialophorin</fullName>
    </submittedName>
</protein>
<dbReference type="Proteomes" id="UP000550707">
    <property type="component" value="Unassembled WGS sequence"/>
</dbReference>
<dbReference type="GO" id="GO:0004888">
    <property type="term" value="F:transmembrane signaling receptor activity"/>
    <property type="evidence" value="ECO:0007669"/>
    <property type="project" value="InterPro"/>
</dbReference>
<feature type="compositionally biased region" description="Low complexity" evidence="1">
    <location>
        <begin position="67"/>
        <end position="82"/>
    </location>
</feature>
<keyword evidence="3" id="KW-0732">Signal</keyword>
<dbReference type="GO" id="GO:0031072">
    <property type="term" value="F:heat shock protein binding"/>
    <property type="evidence" value="ECO:0007669"/>
    <property type="project" value="TreeGrafter"/>
</dbReference>
<keyword evidence="2" id="KW-0812">Transmembrane</keyword>
<evidence type="ECO:0000313" key="4">
    <source>
        <dbReference type="EMBL" id="KAF6491071.1"/>
    </source>
</evidence>
<feature type="region of interest" description="Disordered" evidence="1">
    <location>
        <begin position="379"/>
        <end position="415"/>
    </location>
</feature>
<evidence type="ECO:0000256" key="2">
    <source>
        <dbReference type="SAM" id="Phobius"/>
    </source>
</evidence>
<gene>
    <name evidence="4" type="ORF">HJG59_017311</name>
</gene>
<feature type="chain" id="PRO_5029888783" evidence="3">
    <location>
        <begin position="19"/>
        <end position="415"/>
    </location>
</feature>
<dbReference type="GO" id="GO:2000404">
    <property type="term" value="P:regulation of T cell migration"/>
    <property type="evidence" value="ECO:0007669"/>
    <property type="project" value="InterPro"/>
</dbReference>
<dbReference type="GO" id="GO:0050863">
    <property type="term" value="P:regulation of T cell activation"/>
    <property type="evidence" value="ECO:0007669"/>
    <property type="project" value="InterPro"/>
</dbReference>
<feature type="signal peptide" evidence="3">
    <location>
        <begin position="1"/>
        <end position="18"/>
    </location>
</feature>
<sequence length="415" mass="42972">MTLLLLFFGGFWAQVVSTGPPEMTTSTEPSFSLVSNISEAPNLNAETSNHRIVMVPENNASTGQQISPPSSTPHSASESSSPKTFITAHGLPEPTISHEVSSRKSSVFQEIPKATSNSTVPATSTLVLHTITGGTMATSSLETSNETSRPPVTTATSSLAISDATSGPPVTMATSSLEISDATSGSPVTKATSSLEISDATSGPPVTMATSSLEISDATSGPPVTMVTSSLETPKGTSASPMSRVKIFIMTTPETPTNTGRTPSPNSDRRTTDTLMVTVLVALLVIIILLALLLLWRQRQKRRTGAVTLNRGGKRNGVVDAWAGPARVADEEVVITTAGVSDGDKGSGTPATENSGRRPTLTTFFGRRKSRQGSLALEEIKAGSAPSLKGEEEPLVGSEAGAVEAPNSDGPEGEI</sequence>
<dbReference type="InParanoid" id="A0A7J8J3F6"/>
<feature type="region of interest" description="Disordered" evidence="1">
    <location>
        <begin position="177"/>
        <end position="239"/>
    </location>
</feature>
<keyword evidence="2" id="KW-0472">Membrane</keyword>
<evidence type="ECO:0000256" key="1">
    <source>
        <dbReference type="SAM" id="MobiDB-lite"/>
    </source>
</evidence>
<keyword evidence="5" id="KW-1185">Reference proteome</keyword>
<evidence type="ECO:0000313" key="5">
    <source>
        <dbReference type="Proteomes" id="UP000550707"/>
    </source>
</evidence>
<dbReference type="AlphaFoldDB" id="A0A7J8J3F6"/>
<feature type="region of interest" description="Disordered" evidence="1">
    <location>
        <begin position="60"/>
        <end position="100"/>
    </location>
</feature>
<feature type="transmembrane region" description="Helical" evidence="2">
    <location>
        <begin position="275"/>
        <end position="296"/>
    </location>
</feature>
<comment type="caution">
    <text evidence="4">The sequence shown here is derived from an EMBL/GenBank/DDBJ whole genome shotgun (WGS) entry which is preliminary data.</text>
</comment>
<keyword evidence="2" id="KW-1133">Transmembrane helix</keyword>
<dbReference type="PANTHER" id="PTHR35265">
    <property type="entry name" value="LEUKOSIALIN"/>
    <property type="match status" value="1"/>
</dbReference>
<reference evidence="4 5" key="1">
    <citation type="journal article" date="2020" name="Nature">
        <title>Six reference-quality genomes reveal evolution of bat adaptations.</title>
        <authorList>
            <person name="Jebb D."/>
            <person name="Huang Z."/>
            <person name="Pippel M."/>
            <person name="Hughes G.M."/>
            <person name="Lavrichenko K."/>
            <person name="Devanna P."/>
            <person name="Winkler S."/>
            <person name="Jermiin L.S."/>
            <person name="Skirmuntt E.C."/>
            <person name="Katzourakis A."/>
            <person name="Burkitt-Gray L."/>
            <person name="Ray D.A."/>
            <person name="Sullivan K.A.M."/>
            <person name="Roscito J.G."/>
            <person name="Kirilenko B.M."/>
            <person name="Davalos L.M."/>
            <person name="Corthals A.P."/>
            <person name="Power M.L."/>
            <person name="Jones G."/>
            <person name="Ransome R.D."/>
            <person name="Dechmann D.K.N."/>
            <person name="Locatelli A.G."/>
            <person name="Puechmaille S.J."/>
            <person name="Fedrigo O."/>
            <person name="Jarvis E.D."/>
            <person name="Hiller M."/>
            <person name="Vernes S.C."/>
            <person name="Myers E.W."/>
            <person name="Teeling E.C."/>
        </authorList>
    </citation>
    <scope>NUCLEOTIDE SEQUENCE [LARGE SCALE GENOMIC DNA]</scope>
    <source>
        <strain evidence="4">MMolMol1</strain>
        <tissue evidence="4">Muscle</tissue>
    </source>
</reference>
<dbReference type="GO" id="GO:0050776">
    <property type="term" value="P:regulation of immune response"/>
    <property type="evidence" value="ECO:0007669"/>
    <property type="project" value="TreeGrafter"/>
</dbReference>
<accession>A0A7J8J3F6</accession>
<feature type="compositionally biased region" description="Polar residues" evidence="1">
    <location>
        <begin position="177"/>
        <end position="201"/>
    </location>
</feature>
<organism evidence="4 5">
    <name type="scientific">Molossus molossus</name>
    <name type="common">Pallas' mastiff bat</name>
    <name type="synonym">Vespertilio molossus</name>
    <dbReference type="NCBI Taxonomy" id="27622"/>
    <lineage>
        <taxon>Eukaryota</taxon>
        <taxon>Metazoa</taxon>
        <taxon>Chordata</taxon>
        <taxon>Craniata</taxon>
        <taxon>Vertebrata</taxon>
        <taxon>Euteleostomi</taxon>
        <taxon>Mammalia</taxon>
        <taxon>Eutheria</taxon>
        <taxon>Laurasiatheria</taxon>
        <taxon>Chiroptera</taxon>
        <taxon>Yangochiroptera</taxon>
        <taxon>Molossidae</taxon>
        <taxon>Molossus</taxon>
    </lineage>
</organism>
<feature type="region of interest" description="Disordered" evidence="1">
    <location>
        <begin position="339"/>
        <end position="361"/>
    </location>
</feature>
<feature type="region of interest" description="Disordered" evidence="1">
    <location>
        <begin position="137"/>
        <end position="156"/>
    </location>
</feature>
<dbReference type="InterPro" id="IPR038829">
    <property type="entry name" value="Leukosialin"/>
</dbReference>
<dbReference type="FunCoup" id="A0A7J8J3F6">
    <property type="interactions" value="54"/>
</dbReference>
<feature type="compositionally biased region" description="Polar residues" evidence="1">
    <location>
        <begin position="226"/>
        <end position="239"/>
    </location>
</feature>
<evidence type="ECO:0000256" key="3">
    <source>
        <dbReference type="SAM" id="SignalP"/>
    </source>
</evidence>
<dbReference type="GO" id="GO:0042742">
    <property type="term" value="P:defense response to bacterium"/>
    <property type="evidence" value="ECO:0007669"/>
    <property type="project" value="TreeGrafter"/>
</dbReference>
<dbReference type="EMBL" id="JACASF010000003">
    <property type="protein sequence ID" value="KAF6491071.1"/>
    <property type="molecule type" value="Genomic_DNA"/>
</dbReference>
<feature type="compositionally biased region" description="Polar residues" evidence="1">
    <location>
        <begin position="208"/>
        <end position="219"/>
    </location>
</feature>
<dbReference type="GO" id="GO:0007166">
    <property type="term" value="P:cell surface receptor signaling pathway"/>
    <property type="evidence" value="ECO:0007669"/>
    <property type="project" value="TreeGrafter"/>
</dbReference>